<evidence type="ECO:0000256" key="5">
    <source>
        <dbReference type="SAM" id="Phobius"/>
    </source>
</evidence>
<reference evidence="7" key="1">
    <citation type="submission" date="2016-11" db="UniProtKB">
        <authorList>
            <consortium name="WormBaseParasite"/>
        </authorList>
    </citation>
    <scope>IDENTIFICATION</scope>
</reference>
<keyword evidence="5" id="KW-0472">Membrane</keyword>
<accession>A0A1I7XNP0</accession>
<evidence type="ECO:0000256" key="3">
    <source>
        <dbReference type="ARBA" id="ARBA00022676"/>
    </source>
</evidence>
<dbReference type="InterPro" id="IPR050271">
    <property type="entry name" value="UDP-glycosyltransferase"/>
</dbReference>
<dbReference type="AlphaFoldDB" id="A0A1I7XNP0"/>
<keyword evidence="6" id="KW-1185">Reference proteome</keyword>
<evidence type="ECO:0000313" key="7">
    <source>
        <dbReference type="WBParaSite" id="Hba_19407"/>
    </source>
</evidence>
<dbReference type="EC" id="2.4.1.17" evidence="2"/>
<dbReference type="PANTHER" id="PTHR48043">
    <property type="entry name" value="EG:EG0003.4 PROTEIN-RELATED"/>
    <property type="match status" value="1"/>
</dbReference>
<comment type="similarity">
    <text evidence="1">Belongs to the UDP-glycosyltransferase family.</text>
</comment>
<dbReference type="GO" id="GO:0015020">
    <property type="term" value="F:glucuronosyltransferase activity"/>
    <property type="evidence" value="ECO:0007669"/>
    <property type="project" value="UniProtKB-EC"/>
</dbReference>
<evidence type="ECO:0000256" key="1">
    <source>
        <dbReference type="ARBA" id="ARBA00009995"/>
    </source>
</evidence>
<keyword evidence="5" id="KW-0812">Transmembrane</keyword>
<keyword evidence="5" id="KW-1133">Transmembrane helix</keyword>
<dbReference type="WBParaSite" id="Hba_19407">
    <property type="protein sequence ID" value="Hba_19407"/>
    <property type="gene ID" value="Hba_19407"/>
</dbReference>
<feature type="transmembrane region" description="Helical" evidence="5">
    <location>
        <begin position="320"/>
        <end position="337"/>
    </location>
</feature>
<dbReference type="PANTHER" id="PTHR48043:SF68">
    <property type="entry name" value="GLUCURONOSYLTRANSFERASE"/>
    <property type="match status" value="1"/>
</dbReference>
<sequence length="338" mass="38870">MLADHRFIDYVNRQHTDVVVLDHFLQECIGAASYLLNASTVQFSNWPIADGYITSLNIPANPSATPKTGTPFTGLGMTFLQRVGNFLFHYLIVLTRYIQIHVLDNLLVRKGYPWVKVVASEAERIIYAGRSEFLFEVVRPINNRVKHFGATSCMDPSDYVIAMPSDMPMMLPVIADPTESFLLNSSIHNINEIGITCNSSGDYSDLQLSMSLGASRRPQLYQNLSFQTVQKRFDLISHQFPGIDWKLLGIKSFILVSFGSVAQVRALLYNTISYLTMLRSYRTLHQEDQRFWLRWTARNGQKLKHRRLFRLEYIGDGENYFWFSLAFLMYLSVFCLTQ</sequence>
<dbReference type="Proteomes" id="UP000095283">
    <property type="component" value="Unplaced"/>
</dbReference>
<protein>
    <recommendedName>
        <fullName evidence="2">glucuronosyltransferase</fullName>
        <ecNumber evidence="2">2.4.1.17</ecNumber>
    </recommendedName>
</protein>
<evidence type="ECO:0000256" key="2">
    <source>
        <dbReference type="ARBA" id="ARBA00012544"/>
    </source>
</evidence>
<keyword evidence="3" id="KW-0328">Glycosyltransferase</keyword>
<organism evidence="6 7">
    <name type="scientific">Heterorhabditis bacteriophora</name>
    <name type="common">Entomopathogenic nematode worm</name>
    <dbReference type="NCBI Taxonomy" id="37862"/>
    <lineage>
        <taxon>Eukaryota</taxon>
        <taxon>Metazoa</taxon>
        <taxon>Ecdysozoa</taxon>
        <taxon>Nematoda</taxon>
        <taxon>Chromadorea</taxon>
        <taxon>Rhabditida</taxon>
        <taxon>Rhabditina</taxon>
        <taxon>Rhabditomorpha</taxon>
        <taxon>Strongyloidea</taxon>
        <taxon>Heterorhabditidae</taxon>
        <taxon>Heterorhabditis</taxon>
    </lineage>
</organism>
<keyword evidence="4" id="KW-0808">Transferase</keyword>
<evidence type="ECO:0000256" key="4">
    <source>
        <dbReference type="ARBA" id="ARBA00022679"/>
    </source>
</evidence>
<name>A0A1I7XNP0_HETBA</name>
<proteinExistence type="inferred from homology"/>
<evidence type="ECO:0000313" key="6">
    <source>
        <dbReference type="Proteomes" id="UP000095283"/>
    </source>
</evidence>
<dbReference type="SUPFAM" id="SSF53756">
    <property type="entry name" value="UDP-Glycosyltransferase/glycogen phosphorylase"/>
    <property type="match status" value="1"/>
</dbReference>